<keyword evidence="7" id="KW-0677">Repeat</keyword>
<dbReference type="SMART" id="SM00365">
    <property type="entry name" value="LRR_SD22"/>
    <property type="match status" value="5"/>
</dbReference>
<reference evidence="16" key="1">
    <citation type="submission" date="2018-05" db="EMBL/GenBank/DDBJ databases">
        <title>Draft genome of Mucuna pruriens seed.</title>
        <authorList>
            <person name="Nnadi N.E."/>
            <person name="Vos R."/>
            <person name="Hasami M.H."/>
            <person name="Devisetty U.K."/>
            <person name="Aguiy J.C."/>
        </authorList>
    </citation>
    <scope>NUCLEOTIDE SEQUENCE [LARGE SCALE GENOMIC DNA]</scope>
    <source>
        <strain evidence="16">JCA_2017</strain>
    </source>
</reference>
<evidence type="ECO:0000256" key="12">
    <source>
        <dbReference type="SAM" id="Phobius"/>
    </source>
</evidence>
<dbReference type="InterPro" id="IPR032675">
    <property type="entry name" value="LRR_dom_sf"/>
</dbReference>
<dbReference type="PANTHER" id="PTHR48063">
    <property type="entry name" value="LRR RECEPTOR-LIKE KINASE"/>
    <property type="match status" value="1"/>
</dbReference>
<evidence type="ECO:0000256" key="6">
    <source>
        <dbReference type="ARBA" id="ARBA00022729"/>
    </source>
</evidence>
<evidence type="ECO:0000256" key="4">
    <source>
        <dbReference type="ARBA" id="ARBA00022614"/>
    </source>
</evidence>
<evidence type="ECO:0000259" key="15">
    <source>
        <dbReference type="Pfam" id="PF23598"/>
    </source>
</evidence>
<dbReference type="SUPFAM" id="SSF52047">
    <property type="entry name" value="RNI-like"/>
    <property type="match status" value="1"/>
</dbReference>
<dbReference type="FunFam" id="3.80.10.10:FF:000111">
    <property type="entry name" value="LRR receptor-like serine/threonine-protein kinase ERECTA"/>
    <property type="match status" value="1"/>
</dbReference>
<dbReference type="InterPro" id="IPR001611">
    <property type="entry name" value="Leu-rich_rpt"/>
</dbReference>
<keyword evidence="4" id="KW-0433">Leucine-rich repeat</keyword>
<keyword evidence="11" id="KW-0325">Glycoprotein</keyword>
<feature type="chain" id="PRO_5017019577" evidence="13">
    <location>
        <begin position="18"/>
        <end position="843"/>
    </location>
</feature>
<dbReference type="InterPro" id="IPR055414">
    <property type="entry name" value="LRR_R13L4/SHOC2-like"/>
</dbReference>
<feature type="domain" description="Leucine-rich repeat-containing N-terminal plant-type" evidence="14">
    <location>
        <begin position="31"/>
        <end position="67"/>
    </location>
</feature>
<dbReference type="Gene3D" id="3.80.10.10">
    <property type="entry name" value="Ribonuclease Inhibitor"/>
    <property type="match status" value="3"/>
</dbReference>
<keyword evidence="3" id="KW-1003">Cell membrane</keyword>
<dbReference type="InterPro" id="IPR046956">
    <property type="entry name" value="RLP23-like"/>
</dbReference>
<feature type="transmembrane region" description="Helical" evidence="12">
    <location>
        <begin position="798"/>
        <end position="821"/>
    </location>
</feature>
<evidence type="ECO:0000313" key="17">
    <source>
        <dbReference type="Proteomes" id="UP000257109"/>
    </source>
</evidence>
<keyword evidence="17" id="KW-1185">Reference proteome</keyword>
<evidence type="ECO:0000256" key="13">
    <source>
        <dbReference type="SAM" id="SignalP"/>
    </source>
</evidence>
<evidence type="ECO:0000256" key="5">
    <source>
        <dbReference type="ARBA" id="ARBA00022692"/>
    </source>
</evidence>
<sequence>MAAIFLWFLYASTLNSCMVNGNMNVLCNGRDQNGLSVFKQSIKDPLKRLSSWSTEHDCCKWSGVHCDNITGRVSKLDLHCPLGTIQCLEGEINFSVVFKLEFLSSLDLNSNNFETIRFPHIYDGYANFSNLLYLDLSMNYNLYMENLRWLSTLSSLEYLNLNGIFLKSETLWLQPPPLIELRLSGCSLNDNLSLVYANFSSLEVLDISNNSFHSEMPKWLSNLQYLRSLSLGNNSLKGLIPKWMGQFKHLEQLDISNNLLYGPIPLTFGNLSSLKSLDVSFNHLNGSLPRDIGKLSKLEVLSIGYNSFSGTISEQSFTNLSNLKSLSLDSSDFIFDLGSHWQPPFQLENISISYCNLGPEFPPWLYSQKSLSNLDISSSGLSFNIHEDFNFWSFVAQIDNLFLSHNSISGDISTSLINNTQIDLKWNKFSGRLPHLSPKVIFFDIANNSFSGSIVPFLCSQGEHHHLAVLIMSYNLLSGELPNCWMKWQSLIHVNLGSNNLSGKIPHSIGSLTKLQTFRVRNNSFFGNIPISLKSCKSLWYLDLGLNEFTGNIPTWFSHLSMALLLRSNKFSDTIPLHICELSNLLVLDLANNELSGPIPKCLHNITTMVTNTVDEGLFTAYFHHWFLVPISVRSNLEDLPLFMKGQELNYWHALKFVHSVDLSSNDLSGPIPLELVGLSALQSLNLSHNRLEGKIPSGVGNMKYLESLDLSGNQLSGEIPQSMSNLSFLSFLNLSYNHLSGEIPLGTQLQSFDAFSYIGNPQLCGEPLPKKCTQEGSPNHGSLKWMQDKGDDDFTSWFEIGMGIGFASAFWGVLGILFFVRRWRDAYFRALYNLYLKVKRLW</sequence>
<evidence type="ECO:0000256" key="2">
    <source>
        <dbReference type="ARBA" id="ARBA00009592"/>
    </source>
</evidence>
<dbReference type="Pfam" id="PF08263">
    <property type="entry name" value="LRRNT_2"/>
    <property type="match status" value="1"/>
</dbReference>
<dbReference type="SUPFAM" id="SSF52058">
    <property type="entry name" value="L domain-like"/>
    <property type="match status" value="1"/>
</dbReference>
<keyword evidence="5 12" id="KW-0812">Transmembrane</keyword>
<evidence type="ECO:0000256" key="3">
    <source>
        <dbReference type="ARBA" id="ARBA00022475"/>
    </source>
</evidence>
<evidence type="ECO:0000256" key="9">
    <source>
        <dbReference type="ARBA" id="ARBA00023136"/>
    </source>
</evidence>
<dbReference type="Pfam" id="PF00560">
    <property type="entry name" value="LRR_1"/>
    <property type="match status" value="6"/>
</dbReference>
<dbReference type="Pfam" id="PF23598">
    <property type="entry name" value="LRR_14"/>
    <property type="match status" value="1"/>
</dbReference>
<evidence type="ECO:0000256" key="8">
    <source>
        <dbReference type="ARBA" id="ARBA00022989"/>
    </source>
</evidence>
<comment type="caution">
    <text evidence="16">The sequence shown here is derived from an EMBL/GenBank/DDBJ whole genome shotgun (WGS) entry which is preliminary data.</text>
</comment>
<evidence type="ECO:0000256" key="10">
    <source>
        <dbReference type="ARBA" id="ARBA00023170"/>
    </source>
</evidence>
<dbReference type="GO" id="GO:0005886">
    <property type="term" value="C:plasma membrane"/>
    <property type="evidence" value="ECO:0007669"/>
    <property type="project" value="UniProtKB-SubCell"/>
</dbReference>
<dbReference type="InterPro" id="IPR003591">
    <property type="entry name" value="Leu-rich_rpt_typical-subtyp"/>
</dbReference>
<keyword evidence="8 12" id="KW-1133">Transmembrane helix</keyword>
<evidence type="ECO:0000256" key="1">
    <source>
        <dbReference type="ARBA" id="ARBA00004251"/>
    </source>
</evidence>
<dbReference type="PANTHER" id="PTHR48063:SF98">
    <property type="entry name" value="LRR RECEPTOR-LIKE SERINE_THREONINE-PROTEIN KINASE FLS2"/>
    <property type="match status" value="1"/>
</dbReference>
<dbReference type="Proteomes" id="UP000257109">
    <property type="component" value="Unassembled WGS sequence"/>
</dbReference>
<organism evidence="16 17">
    <name type="scientific">Mucuna pruriens</name>
    <name type="common">Velvet bean</name>
    <name type="synonym">Dolichos pruriens</name>
    <dbReference type="NCBI Taxonomy" id="157652"/>
    <lineage>
        <taxon>Eukaryota</taxon>
        <taxon>Viridiplantae</taxon>
        <taxon>Streptophyta</taxon>
        <taxon>Embryophyta</taxon>
        <taxon>Tracheophyta</taxon>
        <taxon>Spermatophyta</taxon>
        <taxon>Magnoliopsida</taxon>
        <taxon>eudicotyledons</taxon>
        <taxon>Gunneridae</taxon>
        <taxon>Pentapetalae</taxon>
        <taxon>rosids</taxon>
        <taxon>fabids</taxon>
        <taxon>Fabales</taxon>
        <taxon>Fabaceae</taxon>
        <taxon>Papilionoideae</taxon>
        <taxon>50 kb inversion clade</taxon>
        <taxon>NPAAA clade</taxon>
        <taxon>indigoferoid/millettioid clade</taxon>
        <taxon>Phaseoleae</taxon>
        <taxon>Mucuna</taxon>
    </lineage>
</organism>
<dbReference type="OrthoDB" id="1600340at2759"/>
<dbReference type="STRING" id="157652.A0A371I3Y9"/>
<dbReference type="GO" id="GO:0016301">
    <property type="term" value="F:kinase activity"/>
    <property type="evidence" value="ECO:0007669"/>
    <property type="project" value="UniProtKB-KW"/>
</dbReference>
<keyword evidence="6 13" id="KW-0732">Signal</keyword>
<comment type="subcellular location">
    <subcellularLocation>
        <location evidence="1">Cell membrane</location>
        <topology evidence="1">Single-pass type I membrane protein</topology>
    </subcellularLocation>
</comment>
<feature type="signal peptide" evidence="13">
    <location>
        <begin position="1"/>
        <end position="17"/>
    </location>
</feature>
<dbReference type="PRINTS" id="PR00019">
    <property type="entry name" value="LEURICHRPT"/>
</dbReference>
<accession>A0A371I3Y9</accession>
<feature type="non-terminal residue" evidence="16">
    <location>
        <position position="1"/>
    </location>
</feature>
<evidence type="ECO:0000313" key="16">
    <source>
        <dbReference type="EMBL" id="RDY09760.1"/>
    </source>
</evidence>
<protein>
    <submittedName>
        <fullName evidence="16">LRR receptor-like serine/threonine-protein kinase FLS2</fullName>
    </submittedName>
</protein>
<dbReference type="FunFam" id="3.80.10.10:FF:000095">
    <property type="entry name" value="LRR receptor-like serine/threonine-protein kinase GSO1"/>
    <property type="match status" value="2"/>
</dbReference>
<name>A0A371I3Y9_MUCPR</name>
<dbReference type="SMART" id="SM00369">
    <property type="entry name" value="LRR_TYP"/>
    <property type="match status" value="6"/>
</dbReference>
<proteinExistence type="inferred from homology"/>
<gene>
    <name evidence="16" type="primary">FLS2</name>
    <name evidence="16" type="ORF">CR513_05830</name>
</gene>
<feature type="domain" description="Disease resistance R13L4/SHOC-2-like LRR" evidence="15">
    <location>
        <begin position="181"/>
        <end position="377"/>
    </location>
</feature>
<evidence type="ECO:0000256" key="11">
    <source>
        <dbReference type="ARBA" id="ARBA00023180"/>
    </source>
</evidence>
<dbReference type="InterPro" id="IPR013210">
    <property type="entry name" value="LRR_N_plant-typ"/>
</dbReference>
<comment type="similarity">
    <text evidence="2">Belongs to the RLP family.</text>
</comment>
<dbReference type="EMBL" id="QJKJ01000976">
    <property type="protein sequence ID" value="RDY09760.1"/>
    <property type="molecule type" value="Genomic_DNA"/>
</dbReference>
<keyword evidence="9 12" id="KW-0472">Membrane</keyword>
<keyword evidence="10" id="KW-0675">Receptor</keyword>
<evidence type="ECO:0000259" key="14">
    <source>
        <dbReference type="Pfam" id="PF08263"/>
    </source>
</evidence>
<dbReference type="AlphaFoldDB" id="A0A371I3Y9"/>
<evidence type="ECO:0000256" key="7">
    <source>
        <dbReference type="ARBA" id="ARBA00022737"/>
    </source>
</evidence>